<dbReference type="SUPFAM" id="SSF53335">
    <property type="entry name" value="S-adenosyl-L-methionine-dependent methyltransferases"/>
    <property type="match status" value="1"/>
</dbReference>
<dbReference type="GO" id="GO:0008170">
    <property type="term" value="F:N-methyltransferase activity"/>
    <property type="evidence" value="ECO:0007669"/>
    <property type="project" value="InterPro"/>
</dbReference>
<protein>
    <recommendedName>
        <fullName evidence="3">DNA methylase N-4/N-6 domain-containing protein</fullName>
    </recommendedName>
</protein>
<dbReference type="InterPro" id="IPR001091">
    <property type="entry name" value="RM_Methyltransferase"/>
</dbReference>
<dbReference type="EMBL" id="LAZR01040483">
    <property type="protein sequence ID" value="KKL14376.1"/>
    <property type="molecule type" value="Genomic_DNA"/>
</dbReference>
<dbReference type="InterPro" id="IPR002941">
    <property type="entry name" value="DNA_methylase_N4/N6"/>
</dbReference>
<dbReference type="Gene3D" id="3.40.50.150">
    <property type="entry name" value="Vaccinia Virus protein VP39"/>
    <property type="match status" value="1"/>
</dbReference>
<evidence type="ECO:0000259" key="3">
    <source>
        <dbReference type="Pfam" id="PF01555"/>
    </source>
</evidence>
<dbReference type="Pfam" id="PF01555">
    <property type="entry name" value="N6_N4_Mtase"/>
    <property type="match status" value="1"/>
</dbReference>
<evidence type="ECO:0000313" key="4">
    <source>
        <dbReference type="EMBL" id="KKL14376.1"/>
    </source>
</evidence>
<reference evidence="4" key="1">
    <citation type="journal article" date="2015" name="Nature">
        <title>Complex archaea that bridge the gap between prokaryotes and eukaryotes.</title>
        <authorList>
            <person name="Spang A."/>
            <person name="Saw J.H."/>
            <person name="Jorgensen S.L."/>
            <person name="Zaremba-Niedzwiedzka K."/>
            <person name="Martijn J."/>
            <person name="Lind A.E."/>
            <person name="van Eijk R."/>
            <person name="Schleper C."/>
            <person name="Guy L."/>
            <person name="Ettema T.J."/>
        </authorList>
    </citation>
    <scope>NUCLEOTIDE SEQUENCE</scope>
</reference>
<organism evidence="4">
    <name type="scientific">marine sediment metagenome</name>
    <dbReference type="NCBI Taxonomy" id="412755"/>
    <lineage>
        <taxon>unclassified sequences</taxon>
        <taxon>metagenomes</taxon>
        <taxon>ecological metagenomes</taxon>
    </lineage>
</organism>
<name>A0A0F9D9A8_9ZZZZ</name>
<evidence type="ECO:0000256" key="1">
    <source>
        <dbReference type="ARBA" id="ARBA00022603"/>
    </source>
</evidence>
<gene>
    <name evidence="4" type="ORF">LCGC14_2516260</name>
</gene>
<dbReference type="GO" id="GO:0032259">
    <property type="term" value="P:methylation"/>
    <property type="evidence" value="ECO:0007669"/>
    <property type="project" value="UniProtKB-KW"/>
</dbReference>
<dbReference type="GO" id="GO:0003677">
    <property type="term" value="F:DNA binding"/>
    <property type="evidence" value="ECO:0007669"/>
    <property type="project" value="InterPro"/>
</dbReference>
<keyword evidence="1" id="KW-0489">Methyltransferase</keyword>
<dbReference type="PRINTS" id="PR00508">
    <property type="entry name" value="S21N4MTFRASE"/>
</dbReference>
<dbReference type="AlphaFoldDB" id="A0A0F9D9A8"/>
<evidence type="ECO:0000256" key="2">
    <source>
        <dbReference type="ARBA" id="ARBA00022679"/>
    </source>
</evidence>
<accession>A0A0F9D9A8</accession>
<feature type="non-terminal residue" evidence="4">
    <location>
        <position position="89"/>
    </location>
</feature>
<keyword evidence="2" id="KW-0808">Transferase</keyword>
<comment type="caution">
    <text evidence="4">The sequence shown here is derived from an EMBL/GenBank/DDBJ whole genome shotgun (WGS) entry which is preliminary data.</text>
</comment>
<feature type="domain" description="DNA methylase N-4/N-6" evidence="3">
    <location>
        <begin position="25"/>
        <end position="85"/>
    </location>
</feature>
<proteinExistence type="predicted"/>
<sequence>MTLPVNEIICGSALEVLKTLPADSINCCISSPPYWALRDYGVEGQLGLEPTFEEYIDKLCTIYDEVKRVLRKDGTCFVNLGDTYAGGGR</sequence>
<dbReference type="InterPro" id="IPR029063">
    <property type="entry name" value="SAM-dependent_MTases_sf"/>
</dbReference>